<dbReference type="PANTHER" id="PTHR37817">
    <property type="entry name" value="N-ACETYLTRANSFERASE EIS"/>
    <property type="match status" value="1"/>
</dbReference>
<dbReference type="InterPro" id="IPR000182">
    <property type="entry name" value="GNAT_dom"/>
</dbReference>
<organism evidence="2 3">
    <name type="scientific">Sutcliffiella cohnii</name>
    <dbReference type="NCBI Taxonomy" id="33932"/>
    <lineage>
        <taxon>Bacteria</taxon>
        <taxon>Bacillati</taxon>
        <taxon>Bacillota</taxon>
        <taxon>Bacilli</taxon>
        <taxon>Bacillales</taxon>
        <taxon>Bacillaceae</taxon>
        <taxon>Sutcliffiella</taxon>
    </lineage>
</organism>
<dbReference type="InterPro" id="IPR051554">
    <property type="entry name" value="Acetyltransferase_Eis"/>
</dbReference>
<dbReference type="InterPro" id="IPR041380">
    <property type="entry name" value="Acetyltransf_17"/>
</dbReference>
<dbReference type="InterPro" id="IPR025559">
    <property type="entry name" value="Eis_dom"/>
</dbReference>
<dbReference type="KEGG" id="bcoh:BC6307_03010"/>
<accession>A0A223KLC2</accession>
<evidence type="ECO:0000259" key="1">
    <source>
        <dbReference type="PROSITE" id="PS51186"/>
    </source>
</evidence>
<name>A0A223KLC2_9BACI</name>
<proteinExistence type="predicted"/>
<keyword evidence="2" id="KW-0808">Transferase</keyword>
<dbReference type="CDD" id="cd04301">
    <property type="entry name" value="NAT_SF"/>
    <property type="match status" value="1"/>
</dbReference>
<evidence type="ECO:0000313" key="2">
    <source>
        <dbReference type="EMBL" id="AST90309.1"/>
    </source>
</evidence>
<gene>
    <name evidence="2" type="ORF">BC6307_03010</name>
</gene>
<dbReference type="EMBL" id="CP018866">
    <property type="protein sequence ID" value="AST90309.1"/>
    <property type="molecule type" value="Genomic_DNA"/>
</dbReference>
<feature type="domain" description="N-acetyltransferase" evidence="1">
    <location>
        <begin position="1"/>
        <end position="148"/>
    </location>
</feature>
<dbReference type="PANTHER" id="PTHR37817:SF1">
    <property type="entry name" value="N-ACETYLTRANSFERASE EIS"/>
    <property type="match status" value="1"/>
</dbReference>
<dbReference type="AlphaFoldDB" id="A0A223KLC2"/>
<dbReference type="GO" id="GO:0030649">
    <property type="term" value="P:aminoglycoside antibiotic catabolic process"/>
    <property type="evidence" value="ECO:0007669"/>
    <property type="project" value="TreeGrafter"/>
</dbReference>
<dbReference type="Gene3D" id="3.30.1050.10">
    <property type="entry name" value="SCP2 sterol-binding domain"/>
    <property type="match status" value="1"/>
</dbReference>
<dbReference type="PROSITE" id="PS51186">
    <property type="entry name" value="GNAT"/>
    <property type="match status" value="1"/>
</dbReference>
<dbReference type="InterPro" id="IPR016181">
    <property type="entry name" value="Acyl_CoA_acyltransferase"/>
</dbReference>
<dbReference type="RefSeq" id="WP_066419849.1">
    <property type="nucleotide sequence ID" value="NZ_CP018866.1"/>
</dbReference>
<protein>
    <submittedName>
        <fullName evidence="2">GNAT family N-acetyltransferase</fullName>
    </submittedName>
</protein>
<dbReference type="SUPFAM" id="SSF55718">
    <property type="entry name" value="SCP-like"/>
    <property type="match status" value="1"/>
</dbReference>
<keyword evidence="3" id="KW-1185">Reference proteome</keyword>
<dbReference type="Gene3D" id="3.40.630.30">
    <property type="match status" value="2"/>
</dbReference>
<dbReference type="Pfam" id="PF13527">
    <property type="entry name" value="Acetyltransf_9"/>
    <property type="match status" value="1"/>
</dbReference>
<dbReference type="Proteomes" id="UP000215224">
    <property type="component" value="Chromosome"/>
</dbReference>
<dbReference type="SUPFAM" id="SSF55729">
    <property type="entry name" value="Acyl-CoA N-acyltransferases (Nat)"/>
    <property type="match status" value="1"/>
</dbReference>
<sequence length="379" mass="44669">MLVKKMKEDKYKEAIQLSEYAFQYKVPLDEIEKRIERMKKNHILYGILEDDVLVAKLHLLPFEIHLGEQKWKMGGIAGVATYPEYRRKGYVKELLTHSLHVMKEEGYTVSMLHPFSIPFYRKYGWEVLSNRLKCTFTKSDLVMLPTDTNTGKIKRYRDVSDFTDLSTVYDQYASTFSGMLVRSKDWWEQITEGLHAAIYYEDIVPTGYLLYSIKDSKMEVEEFVALDKGARNGLWNFICQHDSMVNTLEIITNERDPLIYSLVNPNIKMEVSPYFMTRIVNVEAFIKQYKFNKSRESVKIKITDTFAPWNEQTFLIGEEKSSNHSEEMEMTINTFSSLTFGYKRPRELYEAGFITGKKEQIEKLEDLIPIQQTYFYDFF</sequence>
<dbReference type="GO" id="GO:0034069">
    <property type="term" value="F:aminoglycoside N-acetyltransferase activity"/>
    <property type="evidence" value="ECO:0007669"/>
    <property type="project" value="TreeGrafter"/>
</dbReference>
<evidence type="ECO:0000313" key="3">
    <source>
        <dbReference type="Proteomes" id="UP000215224"/>
    </source>
</evidence>
<dbReference type="Pfam" id="PF17668">
    <property type="entry name" value="Acetyltransf_17"/>
    <property type="match status" value="1"/>
</dbReference>
<dbReference type="InterPro" id="IPR036527">
    <property type="entry name" value="SCP2_sterol-bd_dom_sf"/>
</dbReference>
<dbReference type="STRING" id="1314751.GCA_001591425_03890"/>
<reference evidence="2 3" key="1">
    <citation type="submission" date="2016-12" db="EMBL/GenBank/DDBJ databases">
        <title>The whole genome sequencing and assembly of Bacillus cohnii DSM 6307T strain.</title>
        <authorList>
            <person name="Lee Y.-J."/>
            <person name="Yi H."/>
            <person name="Bahn Y.-S."/>
            <person name="Kim J.F."/>
            <person name="Lee D.-W."/>
        </authorList>
    </citation>
    <scope>NUCLEOTIDE SEQUENCE [LARGE SCALE GENOMIC DNA]</scope>
    <source>
        <strain evidence="2 3">DSM 6307</strain>
    </source>
</reference>
<dbReference type="Pfam" id="PF13530">
    <property type="entry name" value="SCP2_2"/>
    <property type="match status" value="1"/>
</dbReference>